<dbReference type="OrthoDB" id="73168at2759"/>
<proteinExistence type="predicted"/>
<dbReference type="PANTHER" id="PTHR28229:SF1">
    <property type="entry name" value="TRANSLOCATION PROTEIN SEC66"/>
    <property type="match status" value="1"/>
</dbReference>
<accession>A0A420Y4G1</accession>
<feature type="transmembrane region" description="Helical" evidence="2">
    <location>
        <begin position="67"/>
        <end position="89"/>
    </location>
</feature>
<comment type="caution">
    <text evidence="3">The sequence shown here is derived from an EMBL/GenBank/DDBJ whole genome shotgun (WGS) entry which is preliminary data.</text>
</comment>
<evidence type="ECO:0000313" key="3">
    <source>
        <dbReference type="EMBL" id="RKU42769.1"/>
    </source>
</evidence>
<protein>
    <submittedName>
        <fullName evidence="3">Translocation protein S66</fullName>
    </submittedName>
</protein>
<evidence type="ECO:0000256" key="1">
    <source>
        <dbReference type="SAM" id="MobiDB-lite"/>
    </source>
</evidence>
<dbReference type="Pfam" id="PF09802">
    <property type="entry name" value="Sec66"/>
    <property type="match status" value="1"/>
</dbReference>
<reference evidence="3 4" key="1">
    <citation type="submission" date="2018-08" db="EMBL/GenBank/DDBJ databases">
        <title>Draft genome of the lignicolous fungus Coniochaeta pulveracea.</title>
        <authorList>
            <person name="Borstlap C.J."/>
            <person name="De Witt R.N."/>
            <person name="Botha A."/>
            <person name="Volschenk H."/>
        </authorList>
    </citation>
    <scope>NUCLEOTIDE SEQUENCE [LARGE SCALE GENOMIC DNA]</scope>
    <source>
        <strain evidence="3 4">CAB683</strain>
    </source>
</reference>
<dbReference type="AlphaFoldDB" id="A0A420Y4G1"/>
<organism evidence="3 4">
    <name type="scientific">Coniochaeta pulveracea</name>
    <dbReference type="NCBI Taxonomy" id="177199"/>
    <lineage>
        <taxon>Eukaryota</taxon>
        <taxon>Fungi</taxon>
        <taxon>Dikarya</taxon>
        <taxon>Ascomycota</taxon>
        <taxon>Pezizomycotina</taxon>
        <taxon>Sordariomycetes</taxon>
        <taxon>Sordariomycetidae</taxon>
        <taxon>Coniochaetales</taxon>
        <taxon>Coniochaetaceae</taxon>
        <taxon>Coniochaeta</taxon>
    </lineage>
</organism>
<dbReference type="InterPro" id="IPR018624">
    <property type="entry name" value="Sec66"/>
</dbReference>
<keyword evidence="2" id="KW-0812">Transmembrane</keyword>
<evidence type="ECO:0000256" key="2">
    <source>
        <dbReference type="SAM" id="Phobius"/>
    </source>
</evidence>
<dbReference type="Proteomes" id="UP000275385">
    <property type="component" value="Unassembled WGS sequence"/>
</dbReference>
<keyword evidence="4" id="KW-1185">Reference proteome</keyword>
<dbReference type="GO" id="GO:0031207">
    <property type="term" value="C:Sec62/Sec63 complex"/>
    <property type="evidence" value="ECO:0007669"/>
    <property type="project" value="InterPro"/>
</dbReference>
<dbReference type="GO" id="GO:0031204">
    <property type="term" value="P:post-translational protein targeting to membrane, translocation"/>
    <property type="evidence" value="ECO:0007669"/>
    <property type="project" value="InterPro"/>
</dbReference>
<dbReference type="PANTHER" id="PTHR28229">
    <property type="entry name" value="TRANSLOCATION PROTEIN SEC66"/>
    <property type="match status" value="1"/>
</dbReference>
<keyword evidence="2" id="KW-0472">Membrane</keyword>
<keyword evidence="2" id="KW-1133">Transmembrane helix</keyword>
<sequence>MSIKPNSTAAVETTLSSSSPRLSTSIHDLRVRPTHSVARTVSFHDCLLLTISKAVLREPQTMFGIDINWWGLALPFSYLIVLVGSLMTFSTIYRKRKAAESANLEPWFGPHLQRNIYLSLLHMEPEEGVEKSPRVPESVIRAALIRRAVEDIHRIIQVRTAKAACSSLLQRGSVGDDLWQRFTRAEKEMEEELRDVVQEANALAPGWGQTIFQSAHEIAANGVLRKRLDEIQAQTESEKQWWEKRRAAIQQEFMAELDGEDEKQKGTSSRAPSTGGEDEPVLVDQNTPLASASTASKKKKGKK</sequence>
<feature type="region of interest" description="Disordered" evidence="1">
    <location>
        <begin position="252"/>
        <end position="303"/>
    </location>
</feature>
<feature type="compositionally biased region" description="Polar residues" evidence="1">
    <location>
        <begin position="1"/>
        <end position="11"/>
    </location>
</feature>
<gene>
    <name evidence="3" type="primary">SEC66</name>
    <name evidence="3" type="ORF">DL546_000952</name>
</gene>
<evidence type="ECO:0000313" key="4">
    <source>
        <dbReference type="Proteomes" id="UP000275385"/>
    </source>
</evidence>
<feature type="region of interest" description="Disordered" evidence="1">
    <location>
        <begin position="1"/>
        <end position="21"/>
    </location>
</feature>
<dbReference type="EMBL" id="QVQW01000051">
    <property type="protein sequence ID" value="RKU42769.1"/>
    <property type="molecule type" value="Genomic_DNA"/>
</dbReference>
<name>A0A420Y4G1_9PEZI</name>
<dbReference type="STRING" id="177199.A0A420Y4G1"/>